<reference evidence="1" key="1">
    <citation type="submission" date="2021-01" db="EMBL/GenBank/DDBJ databases">
        <authorList>
            <person name="Corre E."/>
            <person name="Pelletier E."/>
            <person name="Niang G."/>
            <person name="Scheremetjew M."/>
            <person name="Finn R."/>
            <person name="Kale V."/>
            <person name="Holt S."/>
            <person name="Cochrane G."/>
            <person name="Meng A."/>
            <person name="Brown T."/>
            <person name="Cohen L."/>
        </authorList>
    </citation>
    <scope>NUCLEOTIDE SEQUENCE</scope>
    <source>
        <strain evidence="1">RCC856</strain>
    </source>
</reference>
<gene>
    <name evidence="1" type="ORF">CLAU1311_LOCUS3724</name>
</gene>
<organism evidence="1">
    <name type="scientific">Chloropicon laureae</name>
    <dbReference type="NCBI Taxonomy" id="464258"/>
    <lineage>
        <taxon>Eukaryota</taxon>
        <taxon>Viridiplantae</taxon>
        <taxon>Chlorophyta</taxon>
        <taxon>Chloropicophyceae</taxon>
        <taxon>Chloropicales</taxon>
        <taxon>Chloropicaceae</taxon>
        <taxon>Chloropicon</taxon>
    </lineage>
</organism>
<dbReference type="EMBL" id="HBHU01005760">
    <property type="protein sequence ID" value="CAE0017784.1"/>
    <property type="molecule type" value="Transcribed_RNA"/>
</dbReference>
<name>A0A7S3E298_9CHLO</name>
<dbReference type="AlphaFoldDB" id="A0A7S3E298"/>
<proteinExistence type="predicted"/>
<accession>A0A7S3E298</accession>
<sequence length="227" mass="25086">MEAARHLVQKARAQTGRRVCCAATKKSANVSGSNVSKISTLRRGLGRQELGRAGKVAKVGSPREQCSVRSLAAKDSSSGTAKLLTKAEIPAFIPREDFIQQLYQWAEISMGQRGRAVYGYSMVVEQVVRNDTLKGFSVQIGDETTIEVGMDDEITEKYEFLSRGKDGFPVPKGKVEEIKGKYLEVRKMDTNEVSENAKQAIRELISQVMKAFDSYYAFGSVFSHDST</sequence>
<protein>
    <submittedName>
        <fullName evidence="1">Uncharacterized protein</fullName>
    </submittedName>
</protein>
<evidence type="ECO:0000313" key="1">
    <source>
        <dbReference type="EMBL" id="CAE0017784.1"/>
    </source>
</evidence>